<feature type="transmembrane region" description="Helical" evidence="6">
    <location>
        <begin position="439"/>
        <end position="459"/>
    </location>
</feature>
<dbReference type="InterPro" id="IPR004797">
    <property type="entry name" value="Competence_ComEC/Rec2"/>
</dbReference>
<dbReference type="CDD" id="cd07731">
    <property type="entry name" value="ComA-like_MBL-fold"/>
    <property type="match status" value="1"/>
</dbReference>
<organism evidence="8 9">
    <name type="scientific">Paraeggerthella hongkongensis</name>
    <dbReference type="NCBI Taxonomy" id="230658"/>
    <lineage>
        <taxon>Bacteria</taxon>
        <taxon>Bacillati</taxon>
        <taxon>Actinomycetota</taxon>
        <taxon>Coriobacteriia</taxon>
        <taxon>Eggerthellales</taxon>
        <taxon>Eggerthellaceae</taxon>
        <taxon>Paraeggerthella</taxon>
    </lineage>
</organism>
<evidence type="ECO:0000256" key="6">
    <source>
        <dbReference type="SAM" id="Phobius"/>
    </source>
</evidence>
<evidence type="ECO:0000259" key="7">
    <source>
        <dbReference type="SMART" id="SM00849"/>
    </source>
</evidence>
<feature type="domain" description="Metallo-beta-lactamase" evidence="7">
    <location>
        <begin position="559"/>
        <end position="761"/>
    </location>
</feature>
<dbReference type="AlphaFoldDB" id="A0A3N0BJU1"/>
<dbReference type="PANTHER" id="PTHR30619">
    <property type="entry name" value="DNA INTERNALIZATION/COMPETENCE PROTEIN COMEC/REC2"/>
    <property type="match status" value="1"/>
</dbReference>
<feature type="transmembrane region" description="Helical" evidence="6">
    <location>
        <begin position="499"/>
        <end position="519"/>
    </location>
</feature>
<accession>A0A3N0BJU1</accession>
<evidence type="ECO:0000313" key="9">
    <source>
        <dbReference type="Proteomes" id="UP000278632"/>
    </source>
</evidence>
<evidence type="ECO:0000256" key="2">
    <source>
        <dbReference type="ARBA" id="ARBA00022475"/>
    </source>
</evidence>
<dbReference type="SUPFAM" id="SSF56281">
    <property type="entry name" value="Metallo-hydrolase/oxidoreductase"/>
    <property type="match status" value="1"/>
</dbReference>
<dbReference type="Proteomes" id="UP000278632">
    <property type="component" value="Unassembled WGS sequence"/>
</dbReference>
<name>A0A3N0BJU1_9ACTN</name>
<sequence length="807" mass="82777">MRRVAIRASAQLVPNPPKRARTAFVPEAEYADGLRAGAGRIPVRPALPPAFGCALGLWATCAAVVEAARLLSASACAAVGAVGLVASLACLALVWRRRGALAGVVVLGCALGVCCGGWHAAVQHGFEERVQGLSTRAAFQAVADGSAGMFGSTCLARATVEGGESFLVRVQLPQGEEVLQYGQAFEAQASFSAPSDSSAAYCWRNGAVASARVFGLERVDRGGPMGTLVDLRGRAIGLLADRGGAESGVLAALVCGWRGDLPESTYQTFKVTGLAHVVAVSGAHLSIVSAFCCATLRVLKAPRAVAGAAQTVLLLSYLVLTAAPSSAVRAAVMAFAGMASFAVGRRPAALSALSVCIMGFVSLDPRAALSVSFALSALSTLGIVLFASLFSAWIAHATPRVPRFACEALSLTFASSVLATPLSAALFSQFSLVAPLANVITAPLFAPACTLGLLCVGAATTAPGVAFVLLDVACAGSHVLTSAVEALARIPYASAPVSVPVLAALAVSLALAAVLWIAWPLPTRRVVLGGTACVAFAAACWLVVPPAGGDRIVMLDVGQGDAIVVRSRGAAVLVDTGNQDARLFEALARQGISRLDAVVVTHGDDDHKGSLSSLAGVVRTERVFVAQDALACPCDACRSLREDAVAVAGEGGVCGLALGDRVRVGSIDLQVIWPQRFEDEGGNADSLCLKALADVDGDGSTDWTALLVGDAERDQMKELLNVGAVEGVDIYKVGHHGSKNALDEQVALALSPRISLVSAGAGNRYGHPAAETLEILERAGSRVLRTDESGDVSCKLEPDRIVVETLR</sequence>
<comment type="caution">
    <text evidence="8">The sequence shown here is derived from an EMBL/GenBank/DDBJ whole genome shotgun (WGS) entry which is preliminary data.</text>
</comment>
<dbReference type="Pfam" id="PF03772">
    <property type="entry name" value="Competence"/>
    <property type="match status" value="1"/>
</dbReference>
<feature type="transmembrane region" description="Helical" evidence="6">
    <location>
        <begin position="71"/>
        <end position="94"/>
    </location>
</feature>
<dbReference type="NCBIfam" id="TIGR00361">
    <property type="entry name" value="ComEC_Rec2"/>
    <property type="match status" value="1"/>
</dbReference>
<dbReference type="EMBL" id="QICD01000002">
    <property type="protein sequence ID" value="RNL48539.1"/>
    <property type="molecule type" value="Genomic_DNA"/>
</dbReference>
<feature type="transmembrane region" description="Helical" evidence="6">
    <location>
        <begin position="375"/>
        <end position="396"/>
    </location>
</feature>
<dbReference type="GO" id="GO:0030420">
    <property type="term" value="P:establishment of competence for transformation"/>
    <property type="evidence" value="ECO:0007669"/>
    <property type="project" value="InterPro"/>
</dbReference>
<keyword evidence="3 6" id="KW-0812">Transmembrane</keyword>
<feature type="transmembrane region" description="Helical" evidence="6">
    <location>
        <begin position="101"/>
        <end position="121"/>
    </location>
</feature>
<dbReference type="InterPro" id="IPR004477">
    <property type="entry name" value="ComEC_N"/>
</dbReference>
<feature type="transmembrane region" description="Helical" evidence="6">
    <location>
        <begin position="46"/>
        <end position="65"/>
    </location>
</feature>
<gene>
    <name evidence="8" type="ORF">DMP08_01835</name>
</gene>
<dbReference type="InterPro" id="IPR052159">
    <property type="entry name" value="Competence_DNA_uptake"/>
</dbReference>
<evidence type="ECO:0000256" key="1">
    <source>
        <dbReference type="ARBA" id="ARBA00004651"/>
    </source>
</evidence>
<proteinExistence type="predicted"/>
<feature type="transmembrane region" description="Helical" evidence="6">
    <location>
        <begin position="347"/>
        <end position="363"/>
    </location>
</feature>
<comment type="subcellular location">
    <subcellularLocation>
        <location evidence="1">Cell membrane</location>
        <topology evidence="1">Multi-pass membrane protein</topology>
    </subcellularLocation>
</comment>
<dbReference type="Pfam" id="PF00753">
    <property type="entry name" value="Lactamase_B"/>
    <property type="match status" value="1"/>
</dbReference>
<keyword evidence="5 6" id="KW-0472">Membrane</keyword>
<evidence type="ECO:0000256" key="4">
    <source>
        <dbReference type="ARBA" id="ARBA00022989"/>
    </source>
</evidence>
<dbReference type="InterPro" id="IPR036866">
    <property type="entry name" value="RibonucZ/Hydroxyglut_hydro"/>
</dbReference>
<feature type="transmembrane region" description="Helical" evidence="6">
    <location>
        <begin position="311"/>
        <end position="335"/>
    </location>
</feature>
<keyword evidence="4 6" id="KW-1133">Transmembrane helix</keyword>
<dbReference type="InterPro" id="IPR035681">
    <property type="entry name" value="ComA-like_MBL"/>
</dbReference>
<dbReference type="PANTHER" id="PTHR30619:SF1">
    <property type="entry name" value="RECOMBINATION PROTEIN 2"/>
    <property type="match status" value="1"/>
</dbReference>
<keyword evidence="2" id="KW-1003">Cell membrane</keyword>
<dbReference type="Gene3D" id="3.60.15.10">
    <property type="entry name" value="Ribonuclease Z/Hydroxyacylglutathione hydrolase-like"/>
    <property type="match status" value="1"/>
</dbReference>
<reference evidence="9" key="1">
    <citation type="submission" date="2018-05" db="EMBL/GenBank/DDBJ databases">
        <title>Genome Sequencing of selected type strains of the family Eggerthellaceae.</title>
        <authorList>
            <person name="Danylec N."/>
            <person name="Stoll D.A."/>
            <person name="Doetsch A."/>
            <person name="Huch M."/>
        </authorList>
    </citation>
    <scope>NUCLEOTIDE SEQUENCE [LARGE SCALE GENOMIC DNA]</scope>
    <source>
        <strain evidence="9">DSM 16106</strain>
    </source>
</reference>
<dbReference type="OrthoDB" id="7177610at2"/>
<keyword evidence="9" id="KW-1185">Reference proteome</keyword>
<evidence type="ECO:0000256" key="3">
    <source>
        <dbReference type="ARBA" id="ARBA00022692"/>
    </source>
</evidence>
<dbReference type="SMART" id="SM00849">
    <property type="entry name" value="Lactamase_B"/>
    <property type="match status" value="1"/>
</dbReference>
<feature type="transmembrane region" description="Helical" evidence="6">
    <location>
        <begin position="465"/>
        <end position="487"/>
    </location>
</feature>
<feature type="transmembrane region" description="Helical" evidence="6">
    <location>
        <begin position="408"/>
        <end position="427"/>
    </location>
</feature>
<dbReference type="GO" id="GO:0005886">
    <property type="term" value="C:plasma membrane"/>
    <property type="evidence" value="ECO:0007669"/>
    <property type="project" value="UniProtKB-SubCell"/>
</dbReference>
<dbReference type="InterPro" id="IPR001279">
    <property type="entry name" value="Metallo-B-lactamas"/>
</dbReference>
<dbReference type="NCBIfam" id="TIGR00360">
    <property type="entry name" value="ComEC_N-term"/>
    <property type="match status" value="1"/>
</dbReference>
<evidence type="ECO:0000256" key="5">
    <source>
        <dbReference type="ARBA" id="ARBA00023136"/>
    </source>
</evidence>
<protein>
    <submittedName>
        <fullName evidence="8">DNA internalization-related competence protein ComEC/Rec2</fullName>
    </submittedName>
</protein>
<evidence type="ECO:0000313" key="8">
    <source>
        <dbReference type="EMBL" id="RNL48539.1"/>
    </source>
</evidence>
<feature type="transmembrane region" description="Helical" evidence="6">
    <location>
        <begin position="525"/>
        <end position="544"/>
    </location>
</feature>